<dbReference type="Pfam" id="PF01547">
    <property type="entry name" value="SBP_bac_1"/>
    <property type="match status" value="1"/>
</dbReference>
<dbReference type="AlphaFoldDB" id="A0A934SQW4"/>
<comment type="caution">
    <text evidence="2">The sequence shown here is derived from an EMBL/GenBank/DDBJ whole genome shotgun (WGS) entry which is preliminary data.</text>
</comment>
<dbReference type="Gene3D" id="3.40.190.10">
    <property type="entry name" value="Periplasmic binding protein-like II"/>
    <property type="match status" value="1"/>
</dbReference>
<dbReference type="SUPFAM" id="SSF53850">
    <property type="entry name" value="Periplasmic binding protein-like II"/>
    <property type="match status" value="1"/>
</dbReference>
<accession>A0A934SQW4</accession>
<dbReference type="InterPro" id="IPR006059">
    <property type="entry name" value="SBP"/>
</dbReference>
<dbReference type="PANTHER" id="PTHR43649">
    <property type="entry name" value="ARABINOSE-BINDING PROTEIN-RELATED"/>
    <property type="match status" value="1"/>
</dbReference>
<dbReference type="EMBL" id="JAEPES010000002">
    <property type="protein sequence ID" value="MBK4347345.1"/>
    <property type="molecule type" value="Genomic_DNA"/>
</dbReference>
<keyword evidence="3" id="KW-1185">Reference proteome</keyword>
<gene>
    <name evidence="2" type="ORF">IV501_06840</name>
</gene>
<proteinExistence type="predicted"/>
<reference evidence="2" key="1">
    <citation type="submission" date="2021-01" db="EMBL/GenBank/DDBJ databases">
        <title>Lacisediminihabitans sp. nov. strain G11-30, isolated from Antarctic Soil.</title>
        <authorList>
            <person name="Li J."/>
        </authorList>
    </citation>
    <scope>NUCLEOTIDE SEQUENCE</scope>
    <source>
        <strain evidence="2">G11-30</strain>
    </source>
</reference>
<dbReference type="PANTHER" id="PTHR43649:SF12">
    <property type="entry name" value="DIACETYLCHITOBIOSE BINDING PROTEIN DASA"/>
    <property type="match status" value="1"/>
</dbReference>
<dbReference type="PROSITE" id="PS51257">
    <property type="entry name" value="PROKAR_LIPOPROTEIN"/>
    <property type="match status" value="1"/>
</dbReference>
<organism evidence="2 3">
    <name type="scientific">Lacisediminihabitans changchengi</name>
    <dbReference type="NCBI Taxonomy" id="2787634"/>
    <lineage>
        <taxon>Bacteria</taxon>
        <taxon>Bacillati</taxon>
        <taxon>Actinomycetota</taxon>
        <taxon>Actinomycetes</taxon>
        <taxon>Micrococcales</taxon>
        <taxon>Microbacteriaceae</taxon>
        <taxon>Lacisediminihabitans</taxon>
    </lineage>
</organism>
<keyword evidence="1" id="KW-0732">Signal</keyword>
<evidence type="ECO:0000313" key="3">
    <source>
        <dbReference type="Proteomes" id="UP000636458"/>
    </source>
</evidence>
<dbReference type="InterPro" id="IPR050490">
    <property type="entry name" value="Bact_solute-bd_prot1"/>
</dbReference>
<protein>
    <submittedName>
        <fullName evidence="2">Sugar ABC transporter substrate-binding protein</fullName>
    </submittedName>
</protein>
<sequence length="437" mass="45797">MNFSRRTKIGAVIAGAAAIALLATGCSSSGGSGSSDASGTTIKYWASNQGTSLANDKAVLTPLLKKFEKQTGIKVDLEVVGWNNLQNRINTAVTSGAGPDVTNIGNTWAPYLQATGAFLPYDSSNMTAIGGKDKFVETALATGGQEGKDLTSVPLYGLAYGLYYNKKMFADAGLTPPTTWEEMVADAKKLTTPTVWGMGLEAGSYTENVHFAFITASQNKASFFKGQKADFTQPGAVDGVKRYLDLMQTDKVVDPSNAQYTTGTEASADFAKGKVAMIVNQDNANALLESNGMSASDYGVVAIPAPQGGKKISSGIQGINISIYKNTKHKDAALKFVKFMTSAATQDVLGKPYVSIPVLKDVKPTFTDDAALAKTFQDIYNDASAPYPLVPLEGAFETNVGNAVNNLFATIATGGKVSDADVKAALQTAEDKTNAAG</sequence>
<dbReference type="Proteomes" id="UP000636458">
    <property type="component" value="Unassembled WGS sequence"/>
</dbReference>
<feature type="chain" id="PRO_5038844146" evidence="1">
    <location>
        <begin position="23"/>
        <end position="437"/>
    </location>
</feature>
<evidence type="ECO:0000313" key="2">
    <source>
        <dbReference type="EMBL" id="MBK4347345.1"/>
    </source>
</evidence>
<evidence type="ECO:0000256" key="1">
    <source>
        <dbReference type="SAM" id="SignalP"/>
    </source>
</evidence>
<dbReference type="RefSeq" id="WP_200555702.1">
    <property type="nucleotide sequence ID" value="NZ_JAEPES010000002.1"/>
</dbReference>
<name>A0A934SQW4_9MICO</name>
<dbReference type="CDD" id="cd13585">
    <property type="entry name" value="PBP2_TMBP_like"/>
    <property type="match status" value="1"/>
</dbReference>
<feature type="signal peptide" evidence="1">
    <location>
        <begin position="1"/>
        <end position="22"/>
    </location>
</feature>